<dbReference type="UniPathway" id="UPA00075">
    <property type="reaction ID" value="UER00336"/>
</dbReference>
<dbReference type="GO" id="GO:0044208">
    <property type="term" value="P:'de novo' AMP biosynthetic process"/>
    <property type="evidence" value="ECO:0007669"/>
    <property type="project" value="UniProtKB-UniPathway"/>
</dbReference>
<dbReference type="InterPro" id="IPR024083">
    <property type="entry name" value="Fumarase/histidase_N"/>
</dbReference>
<dbReference type="Pfam" id="PF10397">
    <property type="entry name" value="ADSL_C"/>
    <property type="match status" value="1"/>
</dbReference>
<evidence type="ECO:0000259" key="14">
    <source>
        <dbReference type="SMART" id="SM00998"/>
    </source>
</evidence>
<comment type="pathway">
    <text evidence="2 12">Purine metabolism; AMP biosynthesis via de novo pathway; AMP from IMP: step 2/2.</text>
</comment>
<dbReference type="SUPFAM" id="SSF48557">
    <property type="entry name" value="L-aspartase-like"/>
    <property type="match status" value="1"/>
</dbReference>
<dbReference type="OrthoDB" id="9768878at2"/>
<dbReference type="FunFam" id="1.20.200.10:FF:000008">
    <property type="entry name" value="Adenylosuccinate lyase"/>
    <property type="match status" value="1"/>
</dbReference>
<evidence type="ECO:0000256" key="6">
    <source>
        <dbReference type="ARBA" id="ARBA00022755"/>
    </source>
</evidence>
<evidence type="ECO:0000313" key="16">
    <source>
        <dbReference type="Proteomes" id="UP000078520"/>
    </source>
</evidence>
<dbReference type="NCBIfam" id="TIGR00928">
    <property type="entry name" value="purB"/>
    <property type="match status" value="1"/>
</dbReference>
<dbReference type="AlphaFoldDB" id="A0A179CKI0"/>
<comment type="caution">
    <text evidence="15">The sequence shown here is derived from an EMBL/GenBank/DDBJ whole genome shotgun (WGS) entry which is preliminary data.</text>
</comment>
<reference evidence="16" key="1">
    <citation type="submission" date="2016-03" db="EMBL/GenBank/DDBJ databases">
        <authorList>
            <person name="Johnson T.J."/>
            <person name="Youmans B."/>
            <person name="Case K."/>
            <person name="Noll S."/>
        </authorList>
    </citation>
    <scope>NUCLEOTIDE SEQUENCE [LARGE SCALE GENOMIC DNA]</scope>
    <source>
        <strain evidence="16">UMNLAv8</strain>
    </source>
</reference>
<dbReference type="Proteomes" id="UP000078520">
    <property type="component" value="Unassembled WGS sequence"/>
</dbReference>
<dbReference type="Gene3D" id="1.10.40.30">
    <property type="entry name" value="Fumarase/aspartase (C-terminal domain)"/>
    <property type="match status" value="1"/>
</dbReference>
<dbReference type="PANTHER" id="PTHR43172:SF1">
    <property type="entry name" value="ADENYLOSUCCINATE LYASE"/>
    <property type="match status" value="1"/>
</dbReference>
<sequence>MLARYSRPEMAKIWTDESKYGAWLKVEIAVTNAWAKLGVVPQEDAEKIAKNASFTAERVAEMEEVTHHDVVAFTRTVSESLGEEKKWVHYGLTSTDVVDTAQGYLLKQADQILRQDLEELKETIKQMALKYKNTVMIGRTHGVQAEPMTFGLKMCRWYTEIQRDIERFEHAAAGVECGEISGAVGTYANVPPEVEKSVTEELGLNRQPVTSQVLPRDLHAEYIATLGLIATSLEEFATEIRGLQRSEIHEVEEHFNPGQKGSSAMPHKRNPIGSENICGMARVLRGNIVTAYENVALWHERDISHSSAERVILPDSTIGLDYMLHRFNKILSSLDVFSETMKENMNKTYGLIYSQRLLLKLINTGMSREKAYDMVQKLTAKSWNEHVQFRELVDQSEIANILPKAEIDDAFDYSYHLRHLDEIYQQVGIE</sequence>
<dbReference type="EC" id="4.3.2.2" evidence="4 11"/>
<comment type="pathway">
    <text evidence="1 12">Purine metabolism; IMP biosynthesis via de novo pathway; 5-amino-1-(5-phospho-D-ribosyl)imidazole-4-carboxamide from 5-amino-1-(5-phospho-D-ribosyl)imidazole-4-carboxylate: step 2/2.</text>
</comment>
<dbReference type="UniPathway" id="UPA00074">
    <property type="reaction ID" value="UER00132"/>
</dbReference>
<dbReference type="PRINTS" id="PR00149">
    <property type="entry name" value="FUMRATELYASE"/>
</dbReference>
<dbReference type="InterPro" id="IPR020557">
    <property type="entry name" value="Fumarate_lyase_CS"/>
</dbReference>
<keyword evidence="7 12" id="KW-0456">Lyase</keyword>
<dbReference type="Gene3D" id="1.10.275.10">
    <property type="entry name" value="Fumarase/aspartase (N-terminal domain)"/>
    <property type="match status" value="1"/>
</dbReference>
<evidence type="ECO:0000256" key="1">
    <source>
        <dbReference type="ARBA" id="ARBA00004706"/>
    </source>
</evidence>
<dbReference type="GO" id="GO:0006189">
    <property type="term" value="P:'de novo' IMP biosynthetic process"/>
    <property type="evidence" value="ECO:0007669"/>
    <property type="project" value="UniProtKB-UniPathway"/>
</dbReference>
<evidence type="ECO:0000256" key="7">
    <source>
        <dbReference type="ARBA" id="ARBA00023239"/>
    </source>
</evidence>
<evidence type="ECO:0000256" key="3">
    <source>
        <dbReference type="ARBA" id="ARBA00008273"/>
    </source>
</evidence>
<dbReference type="CDD" id="cd01360">
    <property type="entry name" value="Adenylsuccinate_lyase_1"/>
    <property type="match status" value="1"/>
</dbReference>
<dbReference type="GO" id="GO:0005829">
    <property type="term" value="C:cytosol"/>
    <property type="evidence" value="ECO:0007669"/>
    <property type="project" value="TreeGrafter"/>
</dbReference>
<evidence type="ECO:0000256" key="5">
    <source>
        <dbReference type="ARBA" id="ARBA00017058"/>
    </source>
</evidence>
<dbReference type="InterPro" id="IPR019468">
    <property type="entry name" value="AdenyloSucc_lyase_C"/>
</dbReference>
<dbReference type="PANTHER" id="PTHR43172">
    <property type="entry name" value="ADENYLOSUCCINATE LYASE"/>
    <property type="match status" value="1"/>
</dbReference>
<name>A0A179CKI0_9LACO</name>
<dbReference type="GO" id="GO:0004018">
    <property type="term" value="F:N6-(1,2-dicarboxyethyl)AMP AMP-lyase (fumarate-forming) activity"/>
    <property type="evidence" value="ECO:0007669"/>
    <property type="project" value="UniProtKB-UniRule"/>
</dbReference>
<dbReference type="EMBL" id="LVKI01000061">
    <property type="protein sequence ID" value="OAQ06009.1"/>
    <property type="molecule type" value="Genomic_DNA"/>
</dbReference>
<keyword evidence="13" id="KW-0175">Coiled coil</keyword>
<evidence type="ECO:0000256" key="4">
    <source>
        <dbReference type="ARBA" id="ARBA00012339"/>
    </source>
</evidence>
<comment type="catalytic activity">
    <reaction evidence="10">
        <text>N(6)-(1,2-dicarboxyethyl)-AMP = fumarate + AMP</text>
        <dbReference type="Rhea" id="RHEA:16853"/>
        <dbReference type="ChEBI" id="CHEBI:29806"/>
        <dbReference type="ChEBI" id="CHEBI:57567"/>
        <dbReference type="ChEBI" id="CHEBI:456215"/>
        <dbReference type="EC" id="4.3.2.2"/>
    </reaction>
    <physiologicalReaction direction="left-to-right" evidence="10">
        <dbReference type="Rhea" id="RHEA:16854"/>
    </physiologicalReaction>
</comment>
<dbReference type="SMART" id="SM00998">
    <property type="entry name" value="ADSL_C"/>
    <property type="match status" value="1"/>
</dbReference>
<dbReference type="InterPro" id="IPR000362">
    <property type="entry name" value="Fumarate_lyase_fam"/>
</dbReference>
<dbReference type="InterPro" id="IPR008948">
    <property type="entry name" value="L-Aspartase-like"/>
</dbReference>
<dbReference type="PROSITE" id="PS00163">
    <property type="entry name" value="FUMARATE_LYASES"/>
    <property type="match status" value="1"/>
</dbReference>
<dbReference type="FunFam" id="1.10.275.10:FF:000006">
    <property type="entry name" value="Adenylosuccinate lyase"/>
    <property type="match status" value="1"/>
</dbReference>
<evidence type="ECO:0000256" key="8">
    <source>
        <dbReference type="ARBA" id="ARBA00024477"/>
    </source>
</evidence>
<dbReference type="FunFam" id="1.10.40.30:FF:000007">
    <property type="entry name" value="Adenylosuccinate lyase"/>
    <property type="match status" value="1"/>
</dbReference>
<gene>
    <name evidence="15" type="ORF">A3O14_01325</name>
</gene>
<evidence type="ECO:0000256" key="11">
    <source>
        <dbReference type="NCBIfam" id="TIGR00928"/>
    </source>
</evidence>
<comment type="catalytic activity">
    <reaction evidence="8">
        <text>(2S)-2-[5-amino-1-(5-phospho-beta-D-ribosyl)imidazole-4-carboxamido]succinate = 5-amino-1-(5-phospho-beta-D-ribosyl)imidazole-4-carboxamide + fumarate</text>
        <dbReference type="Rhea" id="RHEA:23920"/>
        <dbReference type="ChEBI" id="CHEBI:29806"/>
        <dbReference type="ChEBI" id="CHEBI:58443"/>
        <dbReference type="ChEBI" id="CHEBI:58475"/>
        <dbReference type="EC" id="4.3.2.2"/>
    </reaction>
    <physiologicalReaction direction="left-to-right" evidence="8">
        <dbReference type="Rhea" id="RHEA:23921"/>
    </physiologicalReaction>
</comment>
<dbReference type="Gene3D" id="1.20.200.10">
    <property type="entry name" value="Fumarase/aspartase (Central domain)"/>
    <property type="match status" value="1"/>
</dbReference>
<evidence type="ECO:0000256" key="13">
    <source>
        <dbReference type="SAM" id="Coils"/>
    </source>
</evidence>
<dbReference type="GO" id="GO:0070626">
    <property type="term" value="F:(S)-2-(5-amino-1-(5-phospho-D-ribosyl)imidazole-4-carboxamido) succinate lyase (fumarate-forming) activity"/>
    <property type="evidence" value="ECO:0007669"/>
    <property type="project" value="TreeGrafter"/>
</dbReference>
<evidence type="ECO:0000256" key="2">
    <source>
        <dbReference type="ARBA" id="ARBA00004734"/>
    </source>
</evidence>
<dbReference type="InterPro" id="IPR022761">
    <property type="entry name" value="Fumarate_lyase_N"/>
</dbReference>
<evidence type="ECO:0000256" key="9">
    <source>
        <dbReference type="ARBA" id="ARBA00030717"/>
    </source>
</evidence>
<comment type="similarity">
    <text evidence="3 12">Belongs to the lyase 1 family. Adenylosuccinate lyase subfamily.</text>
</comment>
<evidence type="ECO:0000256" key="12">
    <source>
        <dbReference type="RuleBase" id="RU361172"/>
    </source>
</evidence>
<proteinExistence type="inferred from homology"/>
<protein>
    <recommendedName>
        <fullName evidence="5 11">Adenylosuccinate lyase</fullName>
        <shortName evidence="12">ASL</shortName>
        <ecNumber evidence="4 11">4.3.2.2</ecNumber>
    </recommendedName>
    <alternativeName>
        <fullName evidence="9 12">Adenylosuccinase</fullName>
    </alternativeName>
</protein>
<dbReference type="PRINTS" id="PR00145">
    <property type="entry name" value="ARGSUCLYASE"/>
</dbReference>
<evidence type="ECO:0000313" key="15">
    <source>
        <dbReference type="EMBL" id="OAQ06009.1"/>
    </source>
</evidence>
<organism evidence="15 16">
    <name type="scientific">Ligilactobacillus aviarius</name>
    <dbReference type="NCBI Taxonomy" id="1606"/>
    <lineage>
        <taxon>Bacteria</taxon>
        <taxon>Bacillati</taxon>
        <taxon>Bacillota</taxon>
        <taxon>Bacilli</taxon>
        <taxon>Lactobacillales</taxon>
        <taxon>Lactobacillaceae</taxon>
        <taxon>Ligilactobacillus</taxon>
    </lineage>
</organism>
<accession>A0A179CKI0</accession>
<dbReference type="Pfam" id="PF00206">
    <property type="entry name" value="Lyase_1"/>
    <property type="match status" value="1"/>
</dbReference>
<dbReference type="InterPro" id="IPR004769">
    <property type="entry name" value="Pur_lyase"/>
</dbReference>
<feature type="coiled-coil region" evidence="13">
    <location>
        <begin position="106"/>
        <end position="134"/>
    </location>
</feature>
<feature type="domain" description="Adenylosuccinate lyase C-terminal" evidence="14">
    <location>
        <begin position="349"/>
        <end position="428"/>
    </location>
</feature>
<dbReference type="RefSeq" id="WP_064207605.1">
    <property type="nucleotide sequence ID" value="NZ_LVKC01000030.1"/>
</dbReference>
<keyword evidence="6 12" id="KW-0658">Purine biosynthesis</keyword>
<evidence type="ECO:0000256" key="10">
    <source>
        <dbReference type="ARBA" id="ARBA00049115"/>
    </source>
</evidence>